<feature type="region of interest" description="Disordered" evidence="1">
    <location>
        <begin position="121"/>
        <end position="140"/>
    </location>
</feature>
<sequence>MRSTEAPTTTRLERRHLLSNSGESADYIYAPRKVHMNMPAPSPQVQPGETEPNYPFAPRWETPKSTIQTEDLLFFGIGSQFDDKTPSPRRLSFVTTSTHIQHSVSSTRLSLDPKVCSPVGVTTSTMSSREMPLHDGYQEDDDGREFDAYGSEETFVSLDNGEDLYRPLLLYDEKPLELNTTTGISKPGSYLCNLPKTLASTMRRVLAGAWNLLRWKICGGLCVVSSGHRFRHHGQQKQQGGEKLQEVRRPIYLT</sequence>
<keyword evidence="3" id="KW-1185">Reference proteome</keyword>
<name>A0ABR1QQD9_9PEZI</name>
<accession>A0ABR1QQD9</accession>
<protein>
    <submittedName>
        <fullName evidence="2">Uncharacterized protein</fullName>
    </submittedName>
</protein>
<evidence type="ECO:0000313" key="3">
    <source>
        <dbReference type="Proteomes" id="UP001391051"/>
    </source>
</evidence>
<organism evidence="2 3">
    <name type="scientific">Apiospora aurea</name>
    <dbReference type="NCBI Taxonomy" id="335848"/>
    <lineage>
        <taxon>Eukaryota</taxon>
        <taxon>Fungi</taxon>
        <taxon>Dikarya</taxon>
        <taxon>Ascomycota</taxon>
        <taxon>Pezizomycotina</taxon>
        <taxon>Sordariomycetes</taxon>
        <taxon>Xylariomycetidae</taxon>
        <taxon>Amphisphaeriales</taxon>
        <taxon>Apiosporaceae</taxon>
        <taxon>Apiospora</taxon>
    </lineage>
</organism>
<evidence type="ECO:0000256" key="1">
    <source>
        <dbReference type="SAM" id="MobiDB-lite"/>
    </source>
</evidence>
<evidence type="ECO:0000313" key="2">
    <source>
        <dbReference type="EMBL" id="KAK7962164.1"/>
    </source>
</evidence>
<proteinExistence type="predicted"/>
<dbReference type="GeneID" id="92072273"/>
<comment type="caution">
    <text evidence="2">The sequence shown here is derived from an EMBL/GenBank/DDBJ whole genome shotgun (WGS) entry which is preliminary data.</text>
</comment>
<dbReference type="Proteomes" id="UP001391051">
    <property type="component" value="Unassembled WGS sequence"/>
</dbReference>
<dbReference type="EMBL" id="JAQQWE010000002">
    <property type="protein sequence ID" value="KAK7962164.1"/>
    <property type="molecule type" value="Genomic_DNA"/>
</dbReference>
<reference evidence="2 3" key="1">
    <citation type="submission" date="2023-01" db="EMBL/GenBank/DDBJ databases">
        <title>Analysis of 21 Apiospora genomes using comparative genomics revels a genus with tremendous synthesis potential of carbohydrate active enzymes and secondary metabolites.</title>
        <authorList>
            <person name="Sorensen T."/>
        </authorList>
    </citation>
    <scope>NUCLEOTIDE SEQUENCE [LARGE SCALE GENOMIC DNA]</scope>
    <source>
        <strain evidence="2 3">CBS 24483</strain>
    </source>
</reference>
<gene>
    <name evidence="2" type="ORF">PG986_002989</name>
</gene>
<dbReference type="RefSeq" id="XP_066704275.1">
    <property type="nucleotide sequence ID" value="XM_066839211.1"/>
</dbReference>